<name>A0A3S5C3W6_9NEIS</name>
<dbReference type="STRING" id="28091.SAMEA3174300_01559"/>
<dbReference type="KEGG" id="nwe:SAMEA3174300_1559"/>
<keyword evidence="1" id="KW-1133">Transmembrane helix</keyword>
<protein>
    <submittedName>
        <fullName evidence="2">Uncharacterized protein</fullName>
    </submittedName>
</protein>
<gene>
    <name evidence="2" type="ORF">NCTC12742_00935</name>
</gene>
<reference evidence="2 3" key="1">
    <citation type="submission" date="2018-12" db="EMBL/GenBank/DDBJ databases">
        <authorList>
            <consortium name="Pathogen Informatics"/>
        </authorList>
    </citation>
    <scope>NUCLEOTIDE SEQUENCE [LARGE SCALE GENOMIC DNA]</scope>
    <source>
        <strain evidence="2 3">NCTC12742</strain>
    </source>
</reference>
<keyword evidence="3" id="KW-1185">Reference proteome</keyword>
<proteinExistence type="predicted"/>
<dbReference type="OrthoDB" id="8601734at2"/>
<keyword evidence="1" id="KW-0472">Membrane</keyword>
<dbReference type="Proteomes" id="UP000272771">
    <property type="component" value="Chromosome"/>
</dbReference>
<dbReference type="RefSeq" id="WP_004283181.1">
    <property type="nucleotide sequence ID" value="NZ_CAUJRG010000007.1"/>
</dbReference>
<evidence type="ECO:0000313" key="3">
    <source>
        <dbReference type="Proteomes" id="UP000272771"/>
    </source>
</evidence>
<feature type="transmembrane region" description="Helical" evidence="1">
    <location>
        <begin position="6"/>
        <end position="26"/>
    </location>
</feature>
<dbReference type="EMBL" id="LR134533">
    <property type="protein sequence ID" value="VEJ50910.1"/>
    <property type="molecule type" value="Genomic_DNA"/>
</dbReference>
<dbReference type="AlphaFoldDB" id="A0A3S5C3W6"/>
<organism evidence="2 3">
    <name type="scientific">Neisseria weaveri</name>
    <dbReference type="NCBI Taxonomy" id="28091"/>
    <lineage>
        <taxon>Bacteria</taxon>
        <taxon>Pseudomonadati</taxon>
        <taxon>Pseudomonadota</taxon>
        <taxon>Betaproteobacteria</taxon>
        <taxon>Neisseriales</taxon>
        <taxon>Neisseriaceae</taxon>
        <taxon>Neisseria</taxon>
    </lineage>
</organism>
<sequence length="167" mass="18679">MLWEFLAMIFSGLGAAGVALIIRRVFKFLPKWLVPAAAGLGMLGFQVHSEYTWYGHTRTLLPSENVVVVTEVPSTAPYKPWTYIKPQILQFVAVDKSKVLDVEGNSRYKQTNLYFFERRMSAKTWAVVVDCSTGRQADATASGKMPAETAWHETPYSSKIAAEICPK</sequence>
<evidence type="ECO:0000256" key="1">
    <source>
        <dbReference type="SAM" id="Phobius"/>
    </source>
</evidence>
<evidence type="ECO:0000313" key="2">
    <source>
        <dbReference type="EMBL" id="VEJ50910.1"/>
    </source>
</evidence>
<keyword evidence="1" id="KW-0812">Transmembrane</keyword>
<accession>A0A3S5C3W6</accession>